<gene>
    <name evidence="3" type="ORF">PgNI_05443</name>
</gene>
<organism evidence="2 3">
    <name type="scientific">Pyricularia grisea</name>
    <name type="common">Crabgrass-specific blast fungus</name>
    <name type="synonym">Magnaporthe grisea</name>
    <dbReference type="NCBI Taxonomy" id="148305"/>
    <lineage>
        <taxon>Eukaryota</taxon>
        <taxon>Fungi</taxon>
        <taxon>Dikarya</taxon>
        <taxon>Ascomycota</taxon>
        <taxon>Pezizomycotina</taxon>
        <taxon>Sordariomycetes</taxon>
        <taxon>Sordariomycetidae</taxon>
        <taxon>Magnaporthales</taxon>
        <taxon>Pyriculariaceae</taxon>
        <taxon>Pyricularia</taxon>
    </lineage>
</organism>
<dbReference type="SUPFAM" id="SSF56112">
    <property type="entry name" value="Protein kinase-like (PK-like)"/>
    <property type="match status" value="1"/>
</dbReference>
<accession>A0A6P8B6S7</accession>
<evidence type="ECO:0000259" key="1">
    <source>
        <dbReference type="PROSITE" id="PS50011"/>
    </source>
</evidence>
<dbReference type="GeneID" id="41960383"/>
<reference evidence="3" key="3">
    <citation type="submission" date="2025-08" db="UniProtKB">
        <authorList>
            <consortium name="RefSeq"/>
        </authorList>
    </citation>
    <scope>IDENTIFICATION</scope>
    <source>
        <strain evidence="3">NI907</strain>
    </source>
</reference>
<reference evidence="3" key="2">
    <citation type="submission" date="2019-10" db="EMBL/GenBank/DDBJ databases">
        <authorList>
            <consortium name="NCBI Genome Project"/>
        </authorList>
    </citation>
    <scope>NUCLEOTIDE SEQUENCE</scope>
    <source>
        <strain evidence="3">NI907</strain>
    </source>
</reference>
<evidence type="ECO:0000313" key="2">
    <source>
        <dbReference type="Proteomes" id="UP000515153"/>
    </source>
</evidence>
<dbReference type="AlphaFoldDB" id="A0A6P8B6S7"/>
<dbReference type="InterPro" id="IPR000719">
    <property type="entry name" value="Prot_kinase_dom"/>
</dbReference>
<dbReference type="RefSeq" id="XP_030982911.1">
    <property type="nucleotide sequence ID" value="XM_031125474.1"/>
</dbReference>
<dbReference type="KEGG" id="pgri:PgNI_05443"/>
<protein>
    <recommendedName>
        <fullName evidence="1">Protein kinase domain-containing protein</fullName>
    </recommendedName>
</protein>
<dbReference type="GO" id="GO:0005524">
    <property type="term" value="F:ATP binding"/>
    <property type="evidence" value="ECO:0007669"/>
    <property type="project" value="InterPro"/>
</dbReference>
<reference evidence="2 3" key="1">
    <citation type="journal article" date="2019" name="Mol. Biol. Evol.">
        <title>Blast fungal genomes show frequent chromosomal changes, gene gains and losses, and effector gene turnover.</title>
        <authorList>
            <person name="Gomez Luciano L.B."/>
            <person name="Jason Tsai I."/>
            <person name="Chuma I."/>
            <person name="Tosa Y."/>
            <person name="Chen Y.H."/>
            <person name="Li J.Y."/>
            <person name="Li M.Y."/>
            <person name="Jade Lu M.Y."/>
            <person name="Nakayashiki H."/>
            <person name="Li W.H."/>
        </authorList>
    </citation>
    <scope>NUCLEOTIDE SEQUENCE [LARGE SCALE GENOMIC DNA]</scope>
    <source>
        <strain evidence="2 3">NI907</strain>
    </source>
</reference>
<proteinExistence type="predicted"/>
<dbReference type="Proteomes" id="UP000515153">
    <property type="component" value="Chromosome I"/>
</dbReference>
<dbReference type="Pfam" id="PF00069">
    <property type="entry name" value="Pkinase"/>
    <property type="match status" value="1"/>
</dbReference>
<evidence type="ECO:0000313" key="3">
    <source>
        <dbReference type="RefSeq" id="XP_030982911.1"/>
    </source>
</evidence>
<dbReference type="Gene3D" id="1.10.510.10">
    <property type="entry name" value="Transferase(Phosphotransferase) domain 1"/>
    <property type="match status" value="1"/>
</dbReference>
<keyword evidence="2" id="KW-1185">Reference proteome</keyword>
<sequence>MAAFDPKKRVVIVQTLHILGPDQNPRDFDWQNGGYLSFEAYEGFNAWCGRLPRQDHRKNWPSDGIQSDLSKFDELTKLLRPADDSQDLYLEAPKLGQYRESSNDLALRLINEAKIYEIISRNPHTNLGSYFGCVVKQGRLVRLALRKYSQSLKDRCKKPEESTGQQRDDCIGQIQAAAAHLHSIGLAHNDISPSNIMFTPTGQAVLIDFDTCAQIGTPLTKGGLVTGWKGPIAGEGRSFTVSSAECDTLAIQEIRAHLCRMPK</sequence>
<dbReference type="GO" id="GO:0004672">
    <property type="term" value="F:protein kinase activity"/>
    <property type="evidence" value="ECO:0007669"/>
    <property type="project" value="InterPro"/>
</dbReference>
<dbReference type="OrthoDB" id="4062651at2759"/>
<dbReference type="InterPro" id="IPR011009">
    <property type="entry name" value="Kinase-like_dom_sf"/>
</dbReference>
<name>A0A6P8B6S7_PYRGI</name>
<feature type="domain" description="Protein kinase" evidence="1">
    <location>
        <begin position="13"/>
        <end position="263"/>
    </location>
</feature>
<dbReference type="PROSITE" id="PS50011">
    <property type="entry name" value="PROTEIN_KINASE_DOM"/>
    <property type="match status" value="1"/>
</dbReference>